<dbReference type="Pfam" id="PF09299">
    <property type="entry name" value="Mu-transpos_C"/>
    <property type="match status" value="1"/>
</dbReference>
<gene>
    <name evidence="4" type="ORF">Mic7113_3472</name>
</gene>
<dbReference type="GO" id="GO:0003676">
    <property type="term" value="F:nucleic acid binding"/>
    <property type="evidence" value="ECO:0007669"/>
    <property type="project" value="InterPro"/>
</dbReference>
<feature type="compositionally biased region" description="Polar residues" evidence="2">
    <location>
        <begin position="18"/>
        <end position="27"/>
    </location>
</feature>
<dbReference type="RefSeq" id="WP_015183343.1">
    <property type="nucleotide sequence ID" value="NC_019738.1"/>
</dbReference>
<dbReference type="SUPFAM" id="SSF46689">
    <property type="entry name" value="Homeodomain-like"/>
    <property type="match status" value="1"/>
</dbReference>
<dbReference type="PROSITE" id="PS50994">
    <property type="entry name" value="INTEGRASE"/>
    <property type="match status" value="1"/>
</dbReference>
<dbReference type="InterPro" id="IPR012337">
    <property type="entry name" value="RNaseH-like_sf"/>
</dbReference>
<dbReference type="STRING" id="1173027.Mic7113_3472"/>
<feature type="coiled-coil region" evidence="1">
    <location>
        <begin position="495"/>
        <end position="532"/>
    </location>
</feature>
<proteinExistence type="predicted"/>
<dbReference type="Proteomes" id="UP000010471">
    <property type="component" value="Chromosome"/>
</dbReference>
<dbReference type="HOGENOM" id="CLU_017991_2_0_3"/>
<dbReference type="InterPro" id="IPR001584">
    <property type="entry name" value="Integrase_cat-core"/>
</dbReference>
<evidence type="ECO:0000313" key="5">
    <source>
        <dbReference type="Proteomes" id="UP000010471"/>
    </source>
</evidence>
<dbReference type="PANTHER" id="PTHR35004:SF7">
    <property type="entry name" value="INTEGRASE PROTEIN"/>
    <property type="match status" value="1"/>
</dbReference>
<dbReference type="PATRIC" id="fig|1173027.3.peg.3823"/>
<organism evidence="4 5">
    <name type="scientific">Allocoleopsis franciscana PCC 7113</name>
    <dbReference type="NCBI Taxonomy" id="1173027"/>
    <lineage>
        <taxon>Bacteria</taxon>
        <taxon>Bacillati</taxon>
        <taxon>Cyanobacteriota</taxon>
        <taxon>Cyanophyceae</taxon>
        <taxon>Coleofasciculales</taxon>
        <taxon>Coleofasciculaceae</taxon>
        <taxon>Allocoleopsis</taxon>
        <taxon>Allocoleopsis franciscana</taxon>
    </lineage>
</organism>
<name>K9WHC0_9CYAN</name>
<evidence type="ECO:0000256" key="2">
    <source>
        <dbReference type="SAM" id="MobiDB-lite"/>
    </source>
</evidence>
<dbReference type="Gene3D" id="3.30.420.10">
    <property type="entry name" value="Ribonuclease H-like superfamily/Ribonuclease H"/>
    <property type="match status" value="1"/>
</dbReference>
<dbReference type="SUPFAM" id="SSF53098">
    <property type="entry name" value="Ribonuclease H-like"/>
    <property type="match status" value="1"/>
</dbReference>
<evidence type="ECO:0000259" key="3">
    <source>
        <dbReference type="PROSITE" id="PS50994"/>
    </source>
</evidence>
<dbReference type="InterPro" id="IPR036397">
    <property type="entry name" value="RNaseH_sf"/>
</dbReference>
<dbReference type="InterPro" id="IPR009057">
    <property type="entry name" value="Homeodomain-like_sf"/>
</dbReference>
<dbReference type="InterPro" id="IPR015378">
    <property type="entry name" value="Transposase-like_Mu_C"/>
</dbReference>
<dbReference type="SUPFAM" id="SSF50610">
    <property type="entry name" value="mu transposase, C-terminal domain"/>
    <property type="match status" value="1"/>
</dbReference>
<dbReference type="PANTHER" id="PTHR35004">
    <property type="entry name" value="TRANSPOSASE RV3428C-RELATED"/>
    <property type="match status" value="1"/>
</dbReference>
<reference evidence="4 5" key="1">
    <citation type="submission" date="2012-06" db="EMBL/GenBank/DDBJ databases">
        <title>Finished chromosome of genome of Microcoleus sp. PCC 7113.</title>
        <authorList>
            <consortium name="US DOE Joint Genome Institute"/>
            <person name="Gugger M."/>
            <person name="Coursin T."/>
            <person name="Rippka R."/>
            <person name="Tandeau De Marsac N."/>
            <person name="Huntemann M."/>
            <person name="Wei C.-L."/>
            <person name="Han J."/>
            <person name="Detter J.C."/>
            <person name="Han C."/>
            <person name="Tapia R."/>
            <person name="Chen A."/>
            <person name="Kyrpides N."/>
            <person name="Mavromatis K."/>
            <person name="Markowitz V."/>
            <person name="Szeto E."/>
            <person name="Ivanova N."/>
            <person name="Pagani I."/>
            <person name="Pati A."/>
            <person name="Goodwin L."/>
            <person name="Nordberg H.P."/>
            <person name="Cantor M.N."/>
            <person name="Hua S.X."/>
            <person name="Woyke T."/>
            <person name="Kerfeld C.A."/>
        </authorList>
    </citation>
    <scope>NUCLEOTIDE SEQUENCE [LARGE SCALE GENOMIC DNA]</scope>
    <source>
        <strain evidence="4 5">PCC 7113</strain>
    </source>
</reference>
<dbReference type="EMBL" id="CP003630">
    <property type="protein sequence ID" value="AFZ19201.1"/>
    <property type="molecule type" value="Genomic_DNA"/>
</dbReference>
<sequence length="598" mass="69529">MSQDSQRFFSPHEGNKPTELQRTSKNPAKSHRLPSDELITDEVRLRMEIIQRLTEPCDRKTYGIRKREAAEKLGVTLRSIERLLKKYQEQGLVGLTQTRSDKGQRRISADWQEFIVKTYKEGNKGSKRMLRNQVFLRVKGRAKQLGLKPEEYPSHQTVYRILDEYIEGKERKRNARSPGYLGSRLTHMTRDGQELEVEGSNDVWQCDHTRLDIRIVDEYGVLDRPWLTVIIDSYSRCLMGFFLGFFAPSSQIDALALRHAILPKFYGSEYGLGDKEFGTYGIPSYFYTDGGNDFQSIHITEQVAVQLGFSCALRRRPSDGGIVERFFKTLNDQVLRNLPGYTGSNVQERPDDVDKDACLTLKDLDIILVRYMVKEYNGHTDARFIVKEYNADDTDVKLNAQTRFMRWEAGLMIEPPLYDELDLVIALMKAERRTVGKYGTLQFESLTYRAEHLRGREGKVVALRYDPDDITTIFVYQIHEDGTEEFLDYAHAQGLEVERLSLRELQAIKKRLREAREEINSETIQAMLEREEWTEETIKRNRQQRRKAAHELVNPVQSVAEKFGIVEPQEADSEAEEELEAELPRYKVQYMDELFDDD</sequence>
<dbReference type="eggNOG" id="COG3415">
    <property type="taxonomic scope" value="Bacteria"/>
</dbReference>
<dbReference type="InterPro" id="IPR009004">
    <property type="entry name" value="Transposase_Mu_C"/>
</dbReference>
<dbReference type="eggNOG" id="COG2801">
    <property type="taxonomic scope" value="Bacteria"/>
</dbReference>
<keyword evidence="5" id="KW-1185">Reference proteome</keyword>
<evidence type="ECO:0000313" key="4">
    <source>
        <dbReference type="EMBL" id="AFZ19201.1"/>
    </source>
</evidence>
<accession>K9WHC0</accession>
<dbReference type="KEGG" id="mic:Mic7113_3472"/>
<feature type="domain" description="Integrase catalytic" evidence="3">
    <location>
        <begin position="194"/>
        <end position="389"/>
    </location>
</feature>
<dbReference type="AlphaFoldDB" id="K9WHC0"/>
<feature type="region of interest" description="Disordered" evidence="2">
    <location>
        <begin position="1"/>
        <end position="37"/>
    </location>
</feature>
<protein>
    <submittedName>
        <fullName evidence="4">Mu transposase/integrase</fullName>
    </submittedName>
</protein>
<keyword evidence="1" id="KW-0175">Coiled coil</keyword>
<dbReference type="GO" id="GO:0015074">
    <property type="term" value="P:DNA integration"/>
    <property type="evidence" value="ECO:0007669"/>
    <property type="project" value="InterPro"/>
</dbReference>
<dbReference type="Pfam" id="PF13384">
    <property type="entry name" value="HTH_23"/>
    <property type="match status" value="1"/>
</dbReference>
<evidence type="ECO:0000256" key="1">
    <source>
        <dbReference type="SAM" id="Coils"/>
    </source>
</evidence>